<evidence type="ECO:0000313" key="1">
    <source>
        <dbReference type="EMBL" id="KAK8057023.1"/>
    </source>
</evidence>
<name>A0ABR1UDP5_9PEZI</name>
<comment type="caution">
    <text evidence="1">The sequence shown here is derived from an EMBL/GenBank/DDBJ whole genome shotgun (WGS) entry which is preliminary data.</text>
</comment>
<accession>A0ABR1UDP5</accession>
<dbReference type="Proteomes" id="UP001446871">
    <property type="component" value="Unassembled WGS sequence"/>
</dbReference>
<keyword evidence="2" id="KW-1185">Reference proteome</keyword>
<organism evidence="1 2">
    <name type="scientific">Apiospora saccharicola</name>
    <dbReference type="NCBI Taxonomy" id="335842"/>
    <lineage>
        <taxon>Eukaryota</taxon>
        <taxon>Fungi</taxon>
        <taxon>Dikarya</taxon>
        <taxon>Ascomycota</taxon>
        <taxon>Pezizomycotina</taxon>
        <taxon>Sordariomycetes</taxon>
        <taxon>Xylariomycetidae</taxon>
        <taxon>Amphisphaeriales</taxon>
        <taxon>Apiosporaceae</taxon>
        <taxon>Apiospora</taxon>
    </lineage>
</organism>
<reference evidence="1 2" key="1">
    <citation type="submission" date="2023-01" db="EMBL/GenBank/DDBJ databases">
        <title>Analysis of 21 Apiospora genomes using comparative genomics revels a genus with tremendous synthesis potential of carbohydrate active enzymes and secondary metabolites.</title>
        <authorList>
            <person name="Sorensen T."/>
        </authorList>
    </citation>
    <scope>NUCLEOTIDE SEQUENCE [LARGE SCALE GENOMIC DNA]</scope>
    <source>
        <strain evidence="1 2">CBS 83171</strain>
    </source>
</reference>
<gene>
    <name evidence="1" type="ORF">PG996_010960</name>
</gene>
<proteinExistence type="predicted"/>
<dbReference type="EMBL" id="JAQQWM010000007">
    <property type="protein sequence ID" value="KAK8057023.1"/>
    <property type="molecule type" value="Genomic_DNA"/>
</dbReference>
<protein>
    <submittedName>
        <fullName evidence="1">Uncharacterized protein</fullName>
    </submittedName>
</protein>
<evidence type="ECO:0000313" key="2">
    <source>
        <dbReference type="Proteomes" id="UP001446871"/>
    </source>
</evidence>
<sequence length="234" mass="26306">MDYVRAEQAIRTALSAFRADQDRWVKTYILTRVLESRVQKSSRADLVHLAFHLGGPIVLAGIYHATNDSHRNVRNRETLEFLLQAPQGTLQELFGRANRFPCNTSMGGWLRRIMAKLPLDAKDLACLMIALGVTVIPQCLFTRAREPTSTWGSNGEVSPVATSVTLMVRNEERFGEALRALESVRLITVTDQSIEVNSRFKELLGDWGQDAKWKSEAVRLVCHAFPKSAIIEPE</sequence>